<name>A0A0E9UFN7_ANGAN</name>
<reference evidence="1" key="2">
    <citation type="journal article" date="2015" name="Fish Shellfish Immunol.">
        <title>Early steps in the European eel (Anguilla anguilla)-Vibrio vulnificus interaction in the gills: Role of the RtxA13 toxin.</title>
        <authorList>
            <person name="Callol A."/>
            <person name="Pajuelo D."/>
            <person name="Ebbesson L."/>
            <person name="Teles M."/>
            <person name="MacKenzie S."/>
            <person name="Amaro C."/>
        </authorList>
    </citation>
    <scope>NUCLEOTIDE SEQUENCE</scope>
</reference>
<dbReference type="EMBL" id="GBXM01043936">
    <property type="protein sequence ID" value="JAH64641.1"/>
    <property type="molecule type" value="Transcribed_RNA"/>
</dbReference>
<sequence length="13" mass="1631">MFNMFTVPEQMKK</sequence>
<proteinExistence type="predicted"/>
<protein>
    <submittedName>
        <fullName evidence="1">Uncharacterized protein</fullName>
    </submittedName>
</protein>
<evidence type="ECO:0000313" key="1">
    <source>
        <dbReference type="EMBL" id="JAH64641.1"/>
    </source>
</evidence>
<reference evidence="1" key="1">
    <citation type="submission" date="2014-11" db="EMBL/GenBank/DDBJ databases">
        <authorList>
            <person name="Amaro Gonzalez C."/>
        </authorList>
    </citation>
    <scope>NUCLEOTIDE SEQUENCE</scope>
</reference>
<organism evidence="1">
    <name type="scientific">Anguilla anguilla</name>
    <name type="common">European freshwater eel</name>
    <name type="synonym">Muraena anguilla</name>
    <dbReference type="NCBI Taxonomy" id="7936"/>
    <lineage>
        <taxon>Eukaryota</taxon>
        <taxon>Metazoa</taxon>
        <taxon>Chordata</taxon>
        <taxon>Craniata</taxon>
        <taxon>Vertebrata</taxon>
        <taxon>Euteleostomi</taxon>
        <taxon>Actinopterygii</taxon>
        <taxon>Neopterygii</taxon>
        <taxon>Teleostei</taxon>
        <taxon>Anguilliformes</taxon>
        <taxon>Anguillidae</taxon>
        <taxon>Anguilla</taxon>
    </lineage>
</organism>
<accession>A0A0E9UFN7</accession>